<accession>A0AA36MKU4</accession>
<dbReference type="InterPro" id="IPR020339">
    <property type="entry name" value="C20orf85-like"/>
</dbReference>
<dbReference type="EMBL" id="CAUJNA010000367">
    <property type="protein sequence ID" value="CAJ1376169.1"/>
    <property type="molecule type" value="Genomic_DNA"/>
</dbReference>
<evidence type="ECO:0000313" key="1">
    <source>
        <dbReference type="EMBL" id="CAJ1376169.1"/>
    </source>
</evidence>
<protein>
    <submittedName>
        <fullName evidence="1">Uncharacterized protein</fullName>
    </submittedName>
</protein>
<name>A0AA36MKU4_9DINO</name>
<dbReference type="AlphaFoldDB" id="A0AA36MKU4"/>
<reference evidence="1" key="1">
    <citation type="submission" date="2023-08" db="EMBL/GenBank/DDBJ databases">
        <authorList>
            <person name="Chen Y."/>
            <person name="Shah S."/>
            <person name="Dougan E. K."/>
            <person name="Thang M."/>
            <person name="Chan C."/>
        </authorList>
    </citation>
    <scope>NUCLEOTIDE SEQUENCE</scope>
</reference>
<proteinExistence type="predicted"/>
<organism evidence="1 2">
    <name type="scientific">Effrenium voratum</name>
    <dbReference type="NCBI Taxonomy" id="2562239"/>
    <lineage>
        <taxon>Eukaryota</taxon>
        <taxon>Sar</taxon>
        <taxon>Alveolata</taxon>
        <taxon>Dinophyceae</taxon>
        <taxon>Suessiales</taxon>
        <taxon>Symbiodiniaceae</taxon>
        <taxon>Effrenium</taxon>
    </lineage>
</organism>
<comment type="caution">
    <text evidence="1">The sequence shown here is derived from an EMBL/GenBank/DDBJ whole genome shotgun (WGS) entry which is preliminary data.</text>
</comment>
<dbReference type="Pfam" id="PF14945">
    <property type="entry name" value="LLC1"/>
    <property type="match status" value="1"/>
</dbReference>
<evidence type="ECO:0000313" key="2">
    <source>
        <dbReference type="Proteomes" id="UP001178507"/>
    </source>
</evidence>
<sequence length="112" mass="13017">MEKKEKNVCHQMEIWKQLIDTELKTAASWECQWGFLKGEQKMQGSASAPMLKDLRAGKMDRTQALTWRTKTPQQRYGRPLATSHEIGWRPSIERFGVSHHGIKRDPGIWPDI</sequence>
<dbReference type="Proteomes" id="UP001178507">
    <property type="component" value="Unassembled WGS sequence"/>
</dbReference>
<gene>
    <name evidence="1" type="ORF">EVOR1521_LOCUS5290</name>
</gene>
<keyword evidence="2" id="KW-1185">Reference proteome</keyword>